<reference evidence="2 3" key="1">
    <citation type="submission" date="2018-11" db="EMBL/GenBank/DDBJ databases">
        <authorList>
            <person name="Wuyts S."/>
        </authorList>
    </citation>
    <scope>NUCLEOTIDE SEQUENCE [LARGE SCALE GENOMIC DNA]</scope>
    <source>
        <strain evidence="2">Lactobacillus mudanjiangensis AMBF249</strain>
    </source>
</reference>
<evidence type="ECO:0000313" key="2">
    <source>
        <dbReference type="EMBL" id="VDG27317.1"/>
    </source>
</evidence>
<feature type="domain" description="NAD(P)-binding" evidence="1">
    <location>
        <begin position="27"/>
        <end position="144"/>
    </location>
</feature>
<dbReference type="Gene3D" id="3.40.50.720">
    <property type="entry name" value="NAD(P)-binding Rossmann-like Domain"/>
    <property type="match status" value="1"/>
</dbReference>
<dbReference type="RefSeq" id="WP_130845798.1">
    <property type="nucleotide sequence ID" value="NZ_BJDY01000007.1"/>
</dbReference>
<accession>A0A660DW69</accession>
<gene>
    <name evidence="2" type="ORF">MUDAN_MDHGFNIF_02211</name>
</gene>
<evidence type="ECO:0000313" key="3">
    <source>
        <dbReference type="Proteomes" id="UP000289996"/>
    </source>
</evidence>
<sequence>MQNILLAGDFTANQIETLLTTIKQMLAVTLTVYTKTPTTWPKEINVISGELTDLSGLTAAMVDQDLVLTQFDAGQLVSQTETVLAALPVSNQARLVVASPDSILSLTNRPVKWYQQHHQRQRLAQLRTSEQLLGASGVNFTMLQGQTAADMAIYTRAMQPEWLTAVPARRPLQLWDYLTVTTPWSLVA</sequence>
<dbReference type="Proteomes" id="UP000289996">
    <property type="component" value="Unassembled WGS sequence"/>
</dbReference>
<proteinExistence type="predicted"/>
<dbReference type="AlphaFoldDB" id="A0A660DW69"/>
<dbReference type="OrthoDB" id="2286644at2"/>
<name>A0A660DW69_9LACO</name>
<keyword evidence="3" id="KW-1185">Reference proteome</keyword>
<dbReference type="Pfam" id="PF13460">
    <property type="entry name" value="NAD_binding_10"/>
    <property type="match status" value="1"/>
</dbReference>
<evidence type="ECO:0000259" key="1">
    <source>
        <dbReference type="Pfam" id="PF13460"/>
    </source>
</evidence>
<dbReference type="InterPro" id="IPR016040">
    <property type="entry name" value="NAD(P)-bd_dom"/>
</dbReference>
<protein>
    <recommendedName>
        <fullName evidence="1">NAD(P)-binding domain-containing protein</fullName>
    </recommendedName>
</protein>
<dbReference type="EMBL" id="UYIG01000013">
    <property type="protein sequence ID" value="VDG27317.1"/>
    <property type="molecule type" value="Genomic_DNA"/>
</dbReference>
<organism evidence="2 3">
    <name type="scientific">Lactiplantibacillus mudanjiangensis</name>
    <dbReference type="NCBI Taxonomy" id="1296538"/>
    <lineage>
        <taxon>Bacteria</taxon>
        <taxon>Bacillati</taxon>
        <taxon>Bacillota</taxon>
        <taxon>Bacilli</taxon>
        <taxon>Lactobacillales</taxon>
        <taxon>Lactobacillaceae</taxon>
        <taxon>Lactiplantibacillus</taxon>
    </lineage>
</organism>